<dbReference type="InterPro" id="IPR017998">
    <property type="entry name" value="Chaperone_TCP-1"/>
</dbReference>
<dbReference type="Gene3D" id="3.30.260.10">
    <property type="entry name" value="TCP-1-like chaperonin intermediate domain"/>
    <property type="match status" value="1"/>
</dbReference>
<evidence type="ECO:0000256" key="1">
    <source>
        <dbReference type="ARBA" id="ARBA00022741"/>
    </source>
</evidence>
<organism evidence="4 5">
    <name type="scientific">Neotoma lepida</name>
    <name type="common">Desert woodrat</name>
    <dbReference type="NCBI Taxonomy" id="56216"/>
    <lineage>
        <taxon>Eukaryota</taxon>
        <taxon>Metazoa</taxon>
        <taxon>Chordata</taxon>
        <taxon>Craniata</taxon>
        <taxon>Vertebrata</taxon>
        <taxon>Euteleostomi</taxon>
        <taxon>Mammalia</taxon>
        <taxon>Eutheria</taxon>
        <taxon>Euarchontoglires</taxon>
        <taxon>Glires</taxon>
        <taxon>Rodentia</taxon>
        <taxon>Myomorpha</taxon>
        <taxon>Muroidea</taxon>
        <taxon>Cricetidae</taxon>
        <taxon>Neotominae</taxon>
        <taxon>Neotoma</taxon>
    </lineage>
</organism>
<dbReference type="PANTHER" id="PTHR11353">
    <property type="entry name" value="CHAPERONIN"/>
    <property type="match status" value="1"/>
</dbReference>
<keyword evidence="2" id="KW-0067">ATP-binding</keyword>
<feature type="non-terminal residue" evidence="4">
    <location>
        <position position="105"/>
    </location>
</feature>
<dbReference type="SUPFAM" id="SSF54849">
    <property type="entry name" value="GroEL-intermediate domain like"/>
    <property type="match status" value="1"/>
</dbReference>
<dbReference type="EMBL" id="LZPO01097192">
    <property type="protein sequence ID" value="OBS64444.1"/>
    <property type="molecule type" value="Genomic_DNA"/>
</dbReference>
<gene>
    <name evidence="4" type="ORF">A6R68_07012</name>
</gene>
<keyword evidence="1" id="KW-0547">Nucleotide-binding</keyword>
<dbReference type="AlphaFoldDB" id="A0A1A6GF09"/>
<reference evidence="4 5" key="1">
    <citation type="submission" date="2016-06" db="EMBL/GenBank/DDBJ databases">
        <title>The Draft Genome Sequence and Annotation of the Desert Woodrat Neotoma lepida.</title>
        <authorList>
            <person name="Campbell M."/>
            <person name="Oakeson K.F."/>
            <person name="Yandell M."/>
            <person name="Halpert J.R."/>
            <person name="Dearing D."/>
        </authorList>
    </citation>
    <scope>NUCLEOTIDE SEQUENCE [LARGE SCALE GENOMIC DNA]</scope>
    <source>
        <strain evidence="4">417</strain>
        <tissue evidence="4">Liver</tissue>
    </source>
</reference>
<protein>
    <submittedName>
        <fullName evidence="4">Uncharacterized protein</fullName>
    </submittedName>
</protein>
<evidence type="ECO:0000256" key="3">
    <source>
        <dbReference type="ARBA" id="ARBA00023186"/>
    </source>
</evidence>
<evidence type="ECO:0000256" key="2">
    <source>
        <dbReference type="ARBA" id="ARBA00022840"/>
    </source>
</evidence>
<proteinExistence type="predicted"/>
<sequence length="105" mass="11777">MAEGKASQITEIIISYKRTGLHPRIIAEGFDAAKTKALEVLEKIKVEKEMKREILLDVAKTSLRTKVHAELADVLTEAVVDSVLAIRRPGLPIDLFMVEIVEMRH</sequence>
<keyword evidence="3" id="KW-0143">Chaperone</keyword>
<dbReference type="Proteomes" id="UP000092124">
    <property type="component" value="Unassembled WGS sequence"/>
</dbReference>
<comment type="caution">
    <text evidence="4">The sequence shown here is derived from an EMBL/GenBank/DDBJ whole genome shotgun (WGS) entry which is preliminary data.</text>
</comment>
<dbReference type="OrthoDB" id="9838074at2759"/>
<keyword evidence="5" id="KW-1185">Reference proteome</keyword>
<dbReference type="InterPro" id="IPR002423">
    <property type="entry name" value="Cpn60/GroEL/TCP-1"/>
</dbReference>
<dbReference type="GO" id="GO:0005524">
    <property type="term" value="F:ATP binding"/>
    <property type="evidence" value="ECO:0007669"/>
    <property type="project" value="UniProtKB-KW"/>
</dbReference>
<accession>A0A1A6GF09</accession>
<dbReference type="STRING" id="56216.A0A1A6GF09"/>
<dbReference type="Pfam" id="PF00118">
    <property type="entry name" value="Cpn60_TCP1"/>
    <property type="match status" value="1"/>
</dbReference>
<dbReference type="GO" id="GO:0140662">
    <property type="term" value="F:ATP-dependent protein folding chaperone"/>
    <property type="evidence" value="ECO:0007669"/>
    <property type="project" value="InterPro"/>
</dbReference>
<evidence type="ECO:0000313" key="4">
    <source>
        <dbReference type="EMBL" id="OBS64444.1"/>
    </source>
</evidence>
<dbReference type="InterPro" id="IPR027410">
    <property type="entry name" value="TCP-1-like_intermed_sf"/>
</dbReference>
<evidence type="ECO:0000313" key="5">
    <source>
        <dbReference type="Proteomes" id="UP000092124"/>
    </source>
</evidence>
<name>A0A1A6GF09_NEOLE</name>
<dbReference type="FunFam" id="3.30.260.10:FF:000029">
    <property type="entry name" value="Chaperonin containing TCP1 subunit 6B"/>
    <property type="match status" value="1"/>
</dbReference>